<reference evidence="2" key="1">
    <citation type="journal article" date="2015" name="Nature">
        <title>Complex archaea that bridge the gap between prokaryotes and eukaryotes.</title>
        <authorList>
            <person name="Spang A."/>
            <person name="Saw J.H."/>
            <person name="Jorgensen S.L."/>
            <person name="Zaremba-Niedzwiedzka K."/>
            <person name="Martijn J."/>
            <person name="Lind A.E."/>
            <person name="van Eijk R."/>
            <person name="Schleper C."/>
            <person name="Guy L."/>
            <person name="Ettema T.J."/>
        </authorList>
    </citation>
    <scope>NUCLEOTIDE SEQUENCE</scope>
</reference>
<name>A0A0F9LHX4_9ZZZZ</name>
<evidence type="ECO:0000313" key="2">
    <source>
        <dbReference type="EMBL" id="KKM94539.1"/>
    </source>
</evidence>
<comment type="caution">
    <text evidence="2">The sequence shown here is derived from an EMBL/GenBank/DDBJ whole genome shotgun (WGS) entry which is preliminary data.</text>
</comment>
<dbReference type="AlphaFoldDB" id="A0A0F9LHX4"/>
<proteinExistence type="predicted"/>
<gene>
    <name evidence="2" type="ORF">LCGC14_1197350</name>
</gene>
<feature type="compositionally biased region" description="Polar residues" evidence="1">
    <location>
        <begin position="100"/>
        <end position="113"/>
    </location>
</feature>
<sequence>MPACWAVNPIVQVDGVNMPLVATLLNSEGRQRFYHASAIYPERGMTWCLSYVTTMEADFSGLDAIPSIVRVFDEMLDDEPNGDNPSHSRMNEWMKDRHQSNSGRLRTKLSSAGANKDGIGTTTTREEIIKRLGFVSSALLDADFNPVAWYTPGTRTRP</sequence>
<feature type="region of interest" description="Disordered" evidence="1">
    <location>
        <begin position="95"/>
        <end position="119"/>
    </location>
</feature>
<evidence type="ECO:0000256" key="1">
    <source>
        <dbReference type="SAM" id="MobiDB-lite"/>
    </source>
</evidence>
<protein>
    <submittedName>
        <fullName evidence="2">Uncharacterized protein</fullName>
    </submittedName>
</protein>
<organism evidence="2">
    <name type="scientific">marine sediment metagenome</name>
    <dbReference type="NCBI Taxonomy" id="412755"/>
    <lineage>
        <taxon>unclassified sequences</taxon>
        <taxon>metagenomes</taxon>
        <taxon>ecological metagenomes</taxon>
    </lineage>
</organism>
<accession>A0A0F9LHX4</accession>
<dbReference type="EMBL" id="LAZR01006125">
    <property type="protein sequence ID" value="KKM94539.1"/>
    <property type="molecule type" value="Genomic_DNA"/>
</dbReference>